<reference evidence="2 3" key="1">
    <citation type="submission" date="2021-01" db="EMBL/GenBank/DDBJ databases">
        <title>Identification and Characterization of Corynebacterium sp.</title>
        <authorList>
            <person name="Luo Q."/>
            <person name="Qu P."/>
            <person name="Chen Q."/>
        </authorList>
    </citation>
    <scope>NUCLEOTIDE SEQUENCE [LARGE SCALE GENOMIC DNA]</scope>
    <source>
        <strain evidence="2 3">MC-18</strain>
    </source>
</reference>
<dbReference type="Gene3D" id="1.10.3480.10">
    <property type="entry name" value="TorD-like"/>
    <property type="match status" value="1"/>
</dbReference>
<organism evidence="2 3">
    <name type="scientific">Corynebacterium lipophilum</name>
    <dbReference type="NCBI Taxonomy" id="2804918"/>
    <lineage>
        <taxon>Bacteria</taxon>
        <taxon>Bacillati</taxon>
        <taxon>Actinomycetota</taxon>
        <taxon>Actinomycetes</taxon>
        <taxon>Mycobacteriales</taxon>
        <taxon>Corynebacteriaceae</taxon>
        <taxon>Corynebacterium</taxon>
    </lineage>
</organism>
<dbReference type="Pfam" id="PF02613">
    <property type="entry name" value="Nitrate_red_del"/>
    <property type="match status" value="1"/>
</dbReference>
<dbReference type="AlphaFoldDB" id="A0AAW5HUD5"/>
<keyword evidence="3" id="KW-1185">Reference proteome</keyword>
<evidence type="ECO:0000313" key="2">
    <source>
        <dbReference type="EMBL" id="MCO6393878.1"/>
    </source>
</evidence>
<dbReference type="SUPFAM" id="SSF89155">
    <property type="entry name" value="TorD-like"/>
    <property type="match status" value="1"/>
</dbReference>
<comment type="caution">
    <text evidence="2">The sequence shown here is derived from an EMBL/GenBank/DDBJ whole genome shotgun (WGS) entry which is preliminary data.</text>
</comment>
<protein>
    <submittedName>
        <fullName evidence="2">Molecular chaperone TorD family protein</fullName>
    </submittedName>
</protein>
<proteinExistence type="predicted"/>
<accession>A0AAW5HUD5</accession>
<dbReference type="InterPro" id="IPR020945">
    <property type="entry name" value="DMSO/NO3_reduct_chaperone"/>
</dbReference>
<keyword evidence="1" id="KW-0143">Chaperone</keyword>
<gene>
    <name evidence="2" type="ORF">JMN37_02585</name>
</gene>
<name>A0AAW5HUD5_9CORY</name>
<dbReference type="RefSeq" id="WP_070363072.1">
    <property type="nucleotide sequence ID" value="NZ_JAEUWV010000002.1"/>
</dbReference>
<dbReference type="InterPro" id="IPR050289">
    <property type="entry name" value="TorD/DmsD_chaperones"/>
</dbReference>
<evidence type="ECO:0000256" key="1">
    <source>
        <dbReference type="ARBA" id="ARBA00023186"/>
    </source>
</evidence>
<dbReference type="PANTHER" id="PTHR34227:SF1">
    <property type="entry name" value="DIMETHYL SULFOXIDE REDUCTASE CHAPERONE-RELATED"/>
    <property type="match status" value="1"/>
</dbReference>
<sequence>MHTELVERCHIAADIVGQIFLDEPQGPLLDALSDPSFLQSWPLEDDASQQAINALLEAERDTAEALQRDHLYLFIGVSSPLAQPYESPYFSKDGLVMDEDAAAVAAVYHQVGFDPGADNLPPDHIGLEFRCISHMCALALSASSEADQAAALAVLRSFTAEHPARFAEQVLGGVEKHANTAIYRALPGLTRGVLAAVETL</sequence>
<dbReference type="InterPro" id="IPR036411">
    <property type="entry name" value="TorD-like_sf"/>
</dbReference>
<dbReference type="PANTHER" id="PTHR34227">
    <property type="entry name" value="CHAPERONE PROTEIN YCDY"/>
    <property type="match status" value="1"/>
</dbReference>
<dbReference type="EMBL" id="JAEUWV010000002">
    <property type="protein sequence ID" value="MCO6393878.1"/>
    <property type="molecule type" value="Genomic_DNA"/>
</dbReference>
<evidence type="ECO:0000313" key="3">
    <source>
        <dbReference type="Proteomes" id="UP001205920"/>
    </source>
</evidence>
<dbReference type="Proteomes" id="UP001205920">
    <property type="component" value="Unassembled WGS sequence"/>
</dbReference>